<protein>
    <submittedName>
        <fullName evidence="1">Nucleotidyltransferase family protein</fullName>
    </submittedName>
</protein>
<dbReference type="Proteomes" id="UP001589738">
    <property type="component" value="Unassembled WGS sequence"/>
</dbReference>
<reference evidence="1 2" key="1">
    <citation type="submission" date="2024-09" db="EMBL/GenBank/DDBJ databases">
        <authorList>
            <person name="Sun Q."/>
            <person name="Mori K."/>
        </authorList>
    </citation>
    <scope>NUCLEOTIDE SEQUENCE [LARGE SCALE GENOMIC DNA]</scope>
    <source>
        <strain evidence="1 2">CGMCC 1.9126</strain>
    </source>
</reference>
<gene>
    <name evidence="1" type="ORF">ACFFHF_12330</name>
</gene>
<proteinExistence type="predicted"/>
<dbReference type="Pfam" id="PF14907">
    <property type="entry name" value="NTP_transf_5"/>
    <property type="match status" value="1"/>
</dbReference>
<organism evidence="1 2">
    <name type="scientific">Robertmurraya beringensis</name>
    <dbReference type="NCBI Taxonomy" id="641660"/>
    <lineage>
        <taxon>Bacteria</taxon>
        <taxon>Bacillati</taxon>
        <taxon>Bacillota</taxon>
        <taxon>Bacilli</taxon>
        <taxon>Bacillales</taxon>
        <taxon>Bacillaceae</taxon>
        <taxon>Robertmurraya</taxon>
    </lineage>
</organism>
<dbReference type="RefSeq" id="WP_377058274.1">
    <property type="nucleotide sequence ID" value="NZ_JBHLUU010000082.1"/>
</dbReference>
<keyword evidence="2" id="KW-1185">Reference proteome</keyword>
<evidence type="ECO:0000313" key="2">
    <source>
        <dbReference type="Proteomes" id="UP001589738"/>
    </source>
</evidence>
<sequence>MKWIQALYESDVTLDSYNYKSLLKEIMEFGVAPQVYSLLKQQGTLNQTPVFFQERLKEQYEENLFLTLFIKNQLTKVLDCFDKAELQAIPLKGVLFAEKYFGHIGARCTSDIDLLIQPEDLERAISAVISLGYTVEEKPIEGHFHCSFSKPIPNSNIPLTIELHWNLLKDDTSKLPIEEFWQGARTLGNYQYIKELSDYHTFYMICLHGWRHNLDSPKHFLDIIQLIYRIGDRVDYIQLLVQARHHRTQKRMIRTLAIVYQQHPYLQKIKPLPVKRPNLWDYNAFRNGHKKQLKNYLDFVDYSFFSYDSLTHSKREFYSWIKSLRPTKPLVISSNKHQ</sequence>
<dbReference type="EMBL" id="JBHLUU010000082">
    <property type="protein sequence ID" value="MFC0476024.1"/>
    <property type="molecule type" value="Genomic_DNA"/>
</dbReference>
<accession>A0ABV6KRY3</accession>
<evidence type="ECO:0000313" key="1">
    <source>
        <dbReference type="EMBL" id="MFC0476024.1"/>
    </source>
</evidence>
<dbReference type="InterPro" id="IPR039498">
    <property type="entry name" value="NTP_transf_5"/>
</dbReference>
<comment type="caution">
    <text evidence="1">The sequence shown here is derived from an EMBL/GenBank/DDBJ whole genome shotgun (WGS) entry which is preliminary data.</text>
</comment>
<name>A0ABV6KRY3_9BACI</name>